<dbReference type="Gene3D" id="3.30.460.10">
    <property type="entry name" value="Beta Polymerase, domain 2"/>
    <property type="match status" value="1"/>
</dbReference>
<evidence type="ECO:0000313" key="3">
    <source>
        <dbReference type="Proteomes" id="UP000199611"/>
    </source>
</evidence>
<dbReference type="OrthoDB" id="5419730at2"/>
<sequence length="171" mass="19715">MSATQDVRQLNAHLLALARQYAEQIHDTLGENLVSVVLFGSVVRGETGPYSDIDLFIVLEDAPHGMIRRRALLEPAREALTPVLEELWDQDIYTDFVEIIRTRHEAQHFHPVYLDMTQESVLLYDKEGFMAGVLEQLRKRLQSLGARRKRVGRVHYWDLKPDLQPGEVIEL</sequence>
<name>A0A1I4VEU6_9BACT</name>
<dbReference type="Pfam" id="PF01909">
    <property type="entry name" value="NTP_transf_2"/>
    <property type="match status" value="1"/>
</dbReference>
<dbReference type="Proteomes" id="UP000199611">
    <property type="component" value="Unassembled WGS sequence"/>
</dbReference>
<accession>A0A1I4VEU6</accession>
<dbReference type="AlphaFoldDB" id="A0A1I4VEU6"/>
<reference evidence="2 3" key="1">
    <citation type="submission" date="2016-10" db="EMBL/GenBank/DDBJ databases">
        <authorList>
            <person name="de Groot N.N."/>
        </authorList>
    </citation>
    <scope>NUCLEOTIDE SEQUENCE [LARGE SCALE GENOMIC DNA]</scope>
    <source>
        <strain evidence="2 3">DSM 9990</strain>
    </source>
</reference>
<organism evidence="2 3">
    <name type="scientific">Thermodesulforhabdus norvegica</name>
    <dbReference type="NCBI Taxonomy" id="39841"/>
    <lineage>
        <taxon>Bacteria</taxon>
        <taxon>Pseudomonadati</taxon>
        <taxon>Thermodesulfobacteriota</taxon>
        <taxon>Syntrophobacteria</taxon>
        <taxon>Syntrophobacterales</taxon>
        <taxon>Thermodesulforhabdaceae</taxon>
        <taxon>Thermodesulforhabdus</taxon>
    </lineage>
</organism>
<dbReference type="STRING" id="39841.SAMN05660836_02258"/>
<evidence type="ECO:0000313" key="2">
    <source>
        <dbReference type="EMBL" id="SFM99646.1"/>
    </source>
</evidence>
<feature type="domain" description="Polymerase nucleotidyl transferase" evidence="1">
    <location>
        <begin position="33"/>
        <end position="76"/>
    </location>
</feature>
<dbReference type="CDD" id="cd05403">
    <property type="entry name" value="NT_KNTase_like"/>
    <property type="match status" value="1"/>
</dbReference>
<dbReference type="PANTHER" id="PTHR33933:SF1">
    <property type="entry name" value="PROTEIN ADENYLYLTRANSFERASE MNTA-RELATED"/>
    <property type="match status" value="1"/>
</dbReference>
<dbReference type="EMBL" id="FOUU01000009">
    <property type="protein sequence ID" value="SFM99646.1"/>
    <property type="molecule type" value="Genomic_DNA"/>
</dbReference>
<proteinExistence type="predicted"/>
<protein>
    <recommendedName>
        <fullName evidence="1">Polymerase nucleotidyl transferase domain-containing protein</fullName>
    </recommendedName>
</protein>
<dbReference type="InterPro" id="IPR052548">
    <property type="entry name" value="Type_VII_TA_antitoxin"/>
</dbReference>
<dbReference type="PANTHER" id="PTHR33933">
    <property type="entry name" value="NUCLEOTIDYLTRANSFERASE"/>
    <property type="match status" value="1"/>
</dbReference>
<dbReference type="SUPFAM" id="SSF81301">
    <property type="entry name" value="Nucleotidyltransferase"/>
    <property type="match status" value="1"/>
</dbReference>
<dbReference type="InterPro" id="IPR002934">
    <property type="entry name" value="Polymerase_NTP_transf_dom"/>
</dbReference>
<dbReference type="RefSeq" id="WP_093395878.1">
    <property type="nucleotide sequence ID" value="NZ_FOUU01000009.1"/>
</dbReference>
<evidence type="ECO:0000259" key="1">
    <source>
        <dbReference type="Pfam" id="PF01909"/>
    </source>
</evidence>
<keyword evidence="3" id="KW-1185">Reference proteome</keyword>
<dbReference type="InterPro" id="IPR043519">
    <property type="entry name" value="NT_sf"/>
</dbReference>
<dbReference type="GO" id="GO:0016779">
    <property type="term" value="F:nucleotidyltransferase activity"/>
    <property type="evidence" value="ECO:0007669"/>
    <property type="project" value="InterPro"/>
</dbReference>
<gene>
    <name evidence="2" type="ORF">SAMN05660836_02258</name>
</gene>